<reference evidence="1" key="1">
    <citation type="journal article" date="2022" name="bioRxiv">
        <title>Sequencing and chromosome-scale assembly of the giantPleurodeles waltlgenome.</title>
        <authorList>
            <person name="Brown T."/>
            <person name="Elewa A."/>
            <person name="Iarovenko S."/>
            <person name="Subramanian E."/>
            <person name="Araus A.J."/>
            <person name="Petzold A."/>
            <person name="Susuki M."/>
            <person name="Suzuki K.-i.T."/>
            <person name="Hayashi T."/>
            <person name="Toyoda A."/>
            <person name="Oliveira C."/>
            <person name="Osipova E."/>
            <person name="Leigh N.D."/>
            <person name="Simon A."/>
            <person name="Yun M.H."/>
        </authorList>
    </citation>
    <scope>NUCLEOTIDE SEQUENCE</scope>
    <source>
        <strain evidence="1">20211129_DDA</strain>
        <tissue evidence="1">Liver</tissue>
    </source>
</reference>
<proteinExistence type="predicted"/>
<evidence type="ECO:0000313" key="2">
    <source>
        <dbReference type="Proteomes" id="UP001066276"/>
    </source>
</evidence>
<dbReference type="AlphaFoldDB" id="A0AAV7R3I3"/>
<evidence type="ECO:0000313" key="1">
    <source>
        <dbReference type="EMBL" id="KAJ1147329.1"/>
    </source>
</evidence>
<protein>
    <submittedName>
        <fullName evidence="1">Uncharacterized protein</fullName>
    </submittedName>
</protein>
<organism evidence="1 2">
    <name type="scientific">Pleurodeles waltl</name>
    <name type="common">Iberian ribbed newt</name>
    <dbReference type="NCBI Taxonomy" id="8319"/>
    <lineage>
        <taxon>Eukaryota</taxon>
        <taxon>Metazoa</taxon>
        <taxon>Chordata</taxon>
        <taxon>Craniata</taxon>
        <taxon>Vertebrata</taxon>
        <taxon>Euteleostomi</taxon>
        <taxon>Amphibia</taxon>
        <taxon>Batrachia</taxon>
        <taxon>Caudata</taxon>
        <taxon>Salamandroidea</taxon>
        <taxon>Salamandridae</taxon>
        <taxon>Pleurodelinae</taxon>
        <taxon>Pleurodeles</taxon>
    </lineage>
</organism>
<gene>
    <name evidence="1" type="ORF">NDU88_000210</name>
</gene>
<dbReference type="Proteomes" id="UP001066276">
    <property type="component" value="Chromosome 5"/>
</dbReference>
<sequence>KVSDYESLYNLILREHILNNCVSDLLHQYLVDSDLTSPQELGKKADKWVRT</sequence>
<feature type="non-terminal residue" evidence="1">
    <location>
        <position position="51"/>
    </location>
</feature>
<accession>A0AAV7R3I3</accession>
<keyword evidence="2" id="KW-1185">Reference proteome</keyword>
<dbReference type="EMBL" id="JANPWB010000009">
    <property type="protein sequence ID" value="KAJ1147329.1"/>
    <property type="molecule type" value="Genomic_DNA"/>
</dbReference>
<comment type="caution">
    <text evidence="1">The sequence shown here is derived from an EMBL/GenBank/DDBJ whole genome shotgun (WGS) entry which is preliminary data.</text>
</comment>
<name>A0AAV7R3I3_PLEWA</name>
<feature type="non-terminal residue" evidence="1">
    <location>
        <position position="1"/>
    </location>
</feature>